<name>A0ABS9P9K7_9GAMM</name>
<proteinExistence type="predicted"/>
<feature type="domain" description="Peptidase C45 hydrolase" evidence="1">
    <location>
        <begin position="113"/>
        <end position="325"/>
    </location>
</feature>
<sequence>MSEHTPLIGWQRASGDPRAIGRALGRAGRRAVHELLLDSPAWARVNDPEHRTALDRMAEATRYHFPRVWAEIEGLAEGLSLPVEPVFAWNCRGDLLANVPDGCTTLIVPGASPLVAHNEDGLPFFAGHCFMFEAAPDKGAGFMAFCYPGSLPGHTLAFTGSGMVQAVNNLRLTGLVPDVPRMVLGRAVLDLVDVEQALALLRRHPHSGGFHFTLADAAGGPIVSVEFGGGEVSVREVVMPWVHANHALHHSRGLAHQIVTDSSRDRQRRGDELIAEGVCDPLTLLHDRHGGGLPILRLDPDDPDQENTLATVVMQPGSDGVAWHVYDRPGAAPVYAGHYPKRASPRDG</sequence>
<dbReference type="Proteomes" id="UP000814385">
    <property type="component" value="Unassembled WGS sequence"/>
</dbReference>
<dbReference type="Pfam" id="PF03417">
    <property type="entry name" value="AAT"/>
    <property type="match status" value="1"/>
</dbReference>
<dbReference type="PANTHER" id="PTHR34180:SF1">
    <property type="entry name" value="BETA-ALANYL-DOPAMINE_CARCININE HYDROLASE"/>
    <property type="match status" value="1"/>
</dbReference>
<keyword evidence="3" id="KW-1185">Reference proteome</keyword>
<dbReference type="InterPro" id="IPR047801">
    <property type="entry name" value="Peptidase_C45"/>
</dbReference>
<evidence type="ECO:0000313" key="2">
    <source>
        <dbReference type="EMBL" id="MCG6658435.1"/>
    </source>
</evidence>
<organism evidence="2 3">
    <name type="scientific">Billgrantia campisalis</name>
    <dbReference type="NCBI Taxonomy" id="74661"/>
    <lineage>
        <taxon>Bacteria</taxon>
        <taxon>Pseudomonadati</taxon>
        <taxon>Pseudomonadota</taxon>
        <taxon>Gammaproteobacteria</taxon>
        <taxon>Oceanospirillales</taxon>
        <taxon>Halomonadaceae</taxon>
        <taxon>Billgrantia</taxon>
    </lineage>
</organism>
<dbReference type="InterPro" id="IPR005079">
    <property type="entry name" value="Peptidase_C45_hydrolase"/>
</dbReference>
<dbReference type="InterPro" id="IPR047794">
    <property type="entry name" value="C45_proenzyme-like"/>
</dbReference>
<dbReference type="Gene3D" id="3.60.60.10">
    <property type="entry name" value="Penicillin V Acylase, Chain A"/>
    <property type="match status" value="1"/>
</dbReference>
<evidence type="ECO:0000259" key="1">
    <source>
        <dbReference type="Pfam" id="PF03417"/>
    </source>
</evidence>
<accession>A0ABS9P9K7</accession>
<protein>
    <submittedName>
        <fullName evidence="2">6-aminopenicillanic acid acyl-transferase</fullName>
    </submittedName>
</protein>
<evidence type="ECO:0000313" key="3">
    <source>
        <dbReference type="Proteomes" id="UP000814385"/>
    </source>
</evidence>
<gene>
    <name evidence="2" type="ORF">HOP52_11795</name>
</gene>
<dbReference type="EMBL" id="JABFUC010000008">
    <property type="protein sequence ID" value="MCG6658435.1"/>
    <property type="molecule type" value="Genomic_DNA"/>
</dbReference>
<dbReference type="NCBIfam" id="NF040521">
    <property type="entry name" value="C45_proenzyme"/>
    <property type="match status" value="1"/>
</dbReference>
<dbReference type="RefSeq" id="WP_238977578.1">
    <property type="nucleotide sequence ID" value="NZ_JABFUC010000008.1"/>
</dbReference>
<dbReference type="PANTHER" id="PTHR34180">
    <property type="entry name" value="PEPTIDASE C45"/>
    <property type="match status" value="1"/>
</dbReference>
<reference evidence="2 3" key="1">
    <citation type="submission" date="2020-05" db="EMBL/GenBank/DDBJ databases">
        <title>Comparative genomic analysis of denitrifying bacteria from Halomonas genus.</title>
        <authorList>
            <person name="Wang L."/>
            <person name="Shao Z."/>
        </authorList>
    </citation>
    <scope>NUCLEOTIDE SEQUENCE [LARGE SCALE GENOMIC DNA]</scope>
    <source>
        <strain evidence="2 3">A4</strain>
    </source>
</reference>
<comment type="caution">
    <text evidence="2">The sequence shown here is derived from an EMBL/GenBank/DDBJ whole genome shotgun (WGS) entry which is preliminary data.</text>
</comment>